<sequence>MLNIVSILVGLLSLVIVIPSQIPLLGIGNWLALPLLAVGIVIGQLSSKNTGRNLNLVILAIAVVRLMLGGGVL</sequence>
<protein>
    <submittedName>
        <fullName evidence="2">Membrane protein</fullName>
    </submittedName>
</protein>
<evidence type="ECO:0000256" key="1">
    <source>
        <dbReference type="SAM" id="Phobius"/>
    </source>
</evidence>
<keyword evidence="1" id="KW-0812">Transmembrane</keyword>
<gene>
    <name evidence="2" type="ORF">AAW00_00740</name>
</gene>
<comment type="caution">
    <text evidence="2">The sequence shown here is derived from an EMBL/GenBank/DDBJ whole genome shotgun (WGS) entry which is preliminary data.</text>
</comment>
<feature type="transmembrane region" description="Helical" evidence="1">
    <location>
        <begin position="29"/>
        <end position="47"/>
    </location>
</feature>
<proteinExistence type="predicted"/>
<dbReference type="PATRIC" id="fig|1581420.6.peg.148"/>
<dbReference type="OrthoDB" id="7391824at2"/>
<dbReference type="STRING" id="1581420.AAW00_00740"/>
<reference evidence="2 3" key="1">
    <citation type="submission" date="2015-04" db="EMBL/GenBank/DDBJ databases">
        <title>The draft genome sequence of Erythrobacter luteus KA37.</title>
        <authorList>
            <person name="Zhuang L."/>
            <person name="Liu Y."/>
            <person name="Shao Z."/>
        </authorList>
    </citation>
    <scope>NUCLEOTIDE SEQUENCE [LARGE SCALE GENOMIC DNA]</scope>
    <source>
        <strain evidence="2 3">KA37</strain>
    </source>
</reference>
<dbReference type="Proteomes" id="UP000053464">
    <property type="component" value="Unassembled WGS sequence"/>
</dbReference>
<dbReference type="RefSeq" id="WP_047002461.1">
    <property type="nucleotide sequence ID" value="NZ_LBHB01000001.1"/>
</dbReference>
<feature type="transmembrane region" description="Helical" evidence="1">
    <location>
        <begin position="54"/>
        <end position="72"/>
    </location>
</feature>
<evidence type="ECO:0000313" key="2">
    <source>
        <dbReference type="EMBL" id="KLE35059.1"/>
    </source>
</evidence>
<accession>A0A0G9MWR8</accession>
<evidence type="ECO:0000313" key="3">
    <source>
        <dbReference type="Proteomes" id="UP000053464"/>
    </source>
</evidence>
<keyword evidence="1" id="KW-1133">Transmembrane helix</keyword>
<keyword evidence="3" id="KW-1185">Reference proteome</keyword>
<name>A0A0G9MWR8_9SPHN</name>
<organism evidence="2 3">
    <name type="scientific">Aurantiacibacter luteus</name>
    <dbReference type="NCBI Taxonomy" id="1581420"/>
    <lineage>
        <taxon>Bacteria</taxon>
        <taxon>Pseudomonadati</taxon>
        <taxon>Pseudomonadota</taxon>
        <taxon>Alphaproteobacteria</taxon>
        <taxon>Sphingomonadales</taxon>
        <taxon>Erythrobacteraceae</taxon>
        <taxon>Aurantiacibacter</taxon>
    </lineage>
</organism>
<keyword evidence="1" id="KW-0472">Membrane</keyword>
<dbReference type="EMBL" id="LBHB01000001">
    <property type="protein sequence ID" value="KLE35059.1"/>
    <property type="molecule type" value="Genomic_DNA"/>
</dbReference>
<dbReference type="AlphaFoldDB" id="A0A0G9MWR8"/>